<feature type="region of interest" description="Disordered" evidence="1">
    <location>
        <begin position="192"/>
        <end position="217"/>
    </location>
</feature>
<dbReference type="AlphaFoldDB" id="A0A813KXL1"/>
<proteinExistence type="predicted"/>
<protein>
    <submittedName>
        <fullName evidence="2">Uncharacterized protein</fullName>
    </submittedName>
</protein>
<evidence type="ECO:0000313" key="2">
    <source>
        <dbReference type="EMBL" id="CAE8714505.1"/>
    </source>
</evidence>
<name>A0A813KXL1_POLGL</name>
<gene>
    <name evidence="2" type="ORF">PGLA2088_LOCUS38033</name>
</gene>
<reference evidence="2" key="1">
    <citation type="submission" date="2021-02" db="EMBL/GenBank/DDBJ databases">
        <authorList>
            <person name="Dougan E. K."/>
            <person name="Rhodes N."/>
            <person name="Thang M."/>
            <person name="Chan C."/>
        </authorList>
    </citation>
    <scope>NUCLEOTIDE SEQUENCE</scope>
</reference>
<dbReference type="EMBL" id="CAJNNW010032650">
    <property type="protein sequence ID" value="CAE8714505.1"/>
    <property type="molecule type" value="Genomic_DNA"/>
</dbReference>
<organism evidence="2 3">
    <name type="scientific">Polarella glacialis</name>
    <name type="common">Dinoflagellate</name>
    <dbReference type="NCBI Taxonomy" id="89957"/>
    <lineage>
        <taxon>Eukaryota</taxon>
        <taxon>Sar</taxon>
        <taxon>Alveolata</taxon>
        <taxon>Dinophyceae</taxon>
        <taxon>Suessiales</taxon>
        <taxon>Suessiaceae</taxon>
        <taxon>Polarella</taxon>
    </lineage>
</organism>
<comment type="caution">
    <text evidence="2">The sequence shown here is derived from an EMBL/GenBank/DDBJ whole genome shotgun (WGS) entry which is preliminary data.</text>
</comment>
<sequence>MATQWCQSEDPQGKVALGEQVMFSAQGSVVVLDIMRSQRGRSNTYYAFVTALPGSRGHESGSVPTFAATATSRDYNRDFDQHPGVPVMAKADARGGGIMQVKLSFERNASKLSWEGPARNYETWLQGPDAMLAKGCPFQVATDGVCHWSEGDTELLVYSLQLWLPLSAQQLSAFSGRRDVTGNSYSILDQSETGLNSSSHRANHRQSQGESHSYNYR</sequence>
<evidence type="ECO:0000256" key="1">
    <source>
        <dbReference type="SAM" id="MobiDB-lite"/>
    </source>
</evidence>
<accession>A0A813KXL1</accession>
<dbReference type="Proteomes" id="UP000626109">
    <property type="component" value="Unassembled WGS sequence"/>
</dbReference>
<evidence type="ECO:0000313" key="3">
    <source>
        <dbReference type="Proteomes" id="UP000626109"/>
    </source>
</evidence>